<dbReference type="EMBL" id="MN740556">
    <property type="protein sequence ID" value="QHU32972.1"/>
    <property type="molecule type" value="Genomic_DNA"/>
</dbReference>
<proteinExistence type="predicted"/>
<evidence type="ECO:0000313" key="1">
    <source>
        <dbReference type="EMBL" id="QHU32972.1"/>
    </source>
</evidence>
<sequence>MRKNKNNGLNCIKLGNIFDPISNLNYDVLNKINETKHDVKIITIFPKTDKSIIDSNSNECDEYDDSDESKTHEIIVNKIYVPKQNKYKMNPSKKIKICKKTQFQYNNNHKKKLIIKN</sequence>
<protein>
    <submittedName>
        <fullName evidence="1">Uncharacterized protein</fullName>
    </submittedName>
</protein>
<name>A0A6C0LUQ8_9ZZZZ</name>
<organism evidence="1">
    <name type="scientific">viral metagenome</name>
    <dbReference type="NCBI Taxonomy" id="1070528"/>
    <lineage>
        <taxon>unclassified sequences</taxon>
        <taxon>metagenomes</taxon>
        <taxon>organismal metagenomes</taxon>
    </lineage>
</organism>
<reference evidence="1" key="1">
    <citation type="journal article" date="2020" name="Nature">
        <title>Giant virus diversity and host interactions through global metagenomics.</title>
        <authorList>
            <person name="Schulz F."/>
            <person name="Roux S."/>
            <person name="Paez-Espino D."/>
            <person name="Jungbluth S."/>
            <person name="Walsh D.A."/>
            <person name="Denef V.J."/>
            <person name="McMahon K.D."/>
            <person name="Konstantinidis K.T."/>
            <person name="Eloe-Fadrosh E.A."/>
            <person name="Kyrpides N.C."/>
            <person name="Woyke T."/>
        </authorList>
    </citation>
    <scope>NUCLEOTIDE SEQUENCE</scope>
    <source>
        <strain evidence="1">GVMAG-S-1014582-52</strain>
    </source>
</reference>
<dbReference type="AlphaFoldDB" id="A0A6C0LUQ8"/>
<accession>A0A6C0LUQ8</accession>